<dbReference type="EMBL" id="KQ993790">
    <property type="protein sequence ID" value="KZV49010.1"/>
    <property type="molecule type" value="Genomic_DNA"/>
</dbReference>
<dbReference type="AlphaFoldDB" id="A0A2Z7CPM1"/>
<reference evidence="4 5" key="1">
    <citation type="journal article" date="2015" name="Proc. Natl. Acad. Sci. U.S.A.">
        <title>The resurrection genome of Boea hygrometrica: A blueprint for survival of dehydration.</title>
        <authorList>
            <person name="Xiao L."/>
            <person name="Yang G."/>
            <person name="Zhang L."/>
            <person name="Yang X."/>
            <person name="Zhao S."/>
            <person name="Ji Z."/>
            <person name="Zhou Q."/>
            <person name="Hu M."/>
            <person name="Wang Y."/>
            <person name="Chen M."/>
            <person name="Xu Y."/>
            <person name="Jin H."/>
            <person name="Xiao X."/>
            <person name="Hu G."/>
            <person name="Bao F."/>
            <person name="Hu Y."/>
            <person name="Wan P."/>
            <person name="Li L."/>
            <person name="Deng X."/>
            <person name="Kuang T."/>
            <person name="Xiang C."/>
            <person name="Zhu J.K."/>
            <person name="Oliver M.J."/>
            <person name="He Y."/>
        </authorList>
    </citation>
    <scope>NUCLEOTIDE SEQUENCE [LARGE SCALE GENOMIC DNA]</scope>
    <source>
        <strain evidence="5">cv. XS01</strain>
    </source>
</reference>
<feature type="domain" description="DUF632" evidence="2">
    <location>
        <begin position="302"/>
        <end position="629"/>
    </location>
</feature>
<feature type="domain" description="DUF630" evidence="3">
    <location>
        <begin position="1"/>
        <end position="59"/>
    </location>
</feature>
<gene>
    <name evidence="4" type="ORF">F511_09606</name>
</gene>
<evidence type="ECO:0000259" key="2">
    <source>
        <dbReference type="Pfam" id="PF04782"/>
    </source>
</evidence>
<evidence type="ECO:0000256" key="1">
    <source>
        <dbReference type="SAM" id="MobiDB-lite"/>
    </source>
</evidence>
<keyword evidence="5" id="KW-1185">Reference proteome</keyword>
<dbReference type="PANTHER" id="PTHR21450:SF3">
    <property type="entry name" value="DUF630 FAMILY PROTEIN (DUF630 AND DUF632)"/>
    <property type="match status" value="1"/>
</dbReference>
<feature type="compositionally biased region" description="Acidic residues" evidence="1">
    <location>
        <begin position="376"/>
        <end position="385"/>
    </location>
</feature>
<sequence>MGCSLSRLDNEEAVQLCKDRKNFIKQAVEQRLKFASGHIAYVQCMKRVSVALREYVEGDESHETIPGVISVTPFKSELKSSYKICYFQSSGNSSVSVEERPPQSPETFRVEAYAPVHQFGMDGIFEYQSSPVNSSSFRYSPNNRSNYYPPLSQASQWDFFWNPFSSLDYHGYPTKNSFGQANVDGENEKLWQVLEDEGIPELEEETVQEGIDNMTSKKLNEGGKVNEIGDRDEADADVNEEEHETKKPAQRSQSNEKQSIEVEKSKNIGQIITKENMVSGCELKEETPGFTAYVDRRPTTIADVIKDLEDQFMAVCNAAKEVSSILETSRAKYSSSANDLTALKMLNPVALFRSASPRSSRPRFFDNISNSKRDEGDESSSDFSDESCMFSESHQSTLNRLYAWEKKLYQEVRDGARVRMAYEKKCTLLRNQEMKGQDHYLVDRTRDAIRDLHTKMKISIHSVEVVSKRIETLRDEELEPQILELVHGLARMWEVMAECHRLQKRTIDEAKILLARTPSKPARKEKYTIMPPLEWHNLHQSAANLETELRNWRSCFDMWVVSQRSYVHALAGWLSCCIRADTNLVKQPFSSPASLGAPPIFRTCSQWSEVLDTIHEAPVLNGLDFFAAGLGSLCTKLQEDLCRHSEGSKKFEGAIVGNKKEEVVEADYLEDEEVTAEKTAEFALRVLYAGVSVSVTSLTEFAVSSAEKYADLVKQWDDKIQQPGLS</sequence>
<evidence type="ECO:0008006" key="6">
    <source>
        <dbReference type="Google" id="ProtNLM"/>
    </source>
</evidence>
<protein>
    <recommendedName>
        <fullName evidence="6">DUF632 domain-containing protein</fullName>
    </recommendedName>
</protein>
<feature type="region of interest" description="Disordered" evidence="1">
    <location>
        <begin position="357"/>
        <end position="387"/>
    </location>
</feature>
<dbReference type="OrthoDB" id="663995at2759"/>
<name>A0A2Z7CPM1_9LAMI</name>
<feature type="region of interest" description="Disordered" evidence="1">
    <location>
        <begin position="210"/>
        <end position="263"/>
    </location>
</feature>
<organism evidence="4 5">
    <name type="scientific">Dorcoceras hygrometricum</name>
    <dbReference type="NCBI Taxonomy" id="472368"/>
    <lineage>
        <taxon>Eukaryota</taxon>
        <taxon>Viridiplantae</taxon>
        <taxon>Streptophyta</taxon>
        <taxon>Embryophyta</taxon>
        <taxon>Tracheophyta</taxon>
        <taxon>Spermatophyta</taxon>
        <taxon>Magnoliopsida</taxon>
        <taxon>eudicotyledons</taxon>
        <taxon>Gunneridae</taxon>
        <taxon>Pentapetalae</taxon>
        <taxon>asterids</taxon>
        <taxon>lamiids</taxon>
        <taxon>Lamiales</taxon>
        <taxon>Gesneriaceae</taxon>
        <taxon>Didymocarpoideae</taxon>
        <taxon>Trichosporeae</taxon>
        <taxon>Loxocarpinae</taxon>
        <taxon>Dorcoceras</taxon>
    </lineage>
</organism>
<dbReference type="InterPro" id="IPR006867">
    <property type="entry name" value="DUF632"/>
</dbReference>
<evidence type="ECO:0000259" key="3">
    <source>
        <dbReference type="Pfam" id="PF04783"/>
    </source>
</evidence>
<dbReference type="PANTHER" id="PTHR21450">
    <property type="entry name" value="PROTEIN ALTERED PHOSPHATE STARVATION RESPONSE 1"/>
    <property type="match status" value="1"/>
</dbReference>
<feature type="compositionally biased region" description="Acidic residues" evidence="1">
    <location>
        <begin position="230"/>
        <end position="242"/>
    </location>
</feature>
<dbReference type="InterPro" id="IPR006868">
    <property type="entry name" value="DUF630"/>
</dbReference>
<accession>A0A2Z7CPM1</accession>
<proteinExistence type="predicted"/>
<evidence type="ECO:0000313" key="4">
    <source>
        <dbReference type="EMBL" id="KZV49010.1"/>
    </source>
</evidence>
<dbReference type="Proteomes" id="UP000250235">
    <property type="component" value="Unassembled WGS sequence"/>
</dbReference>
<dbReference type="Pfam" id="PF04783">
    <property type="entry name" value="DUF630"/>
    <property type="match status" value="1"/>
</dbReference>
<dbReference type="Pfam" id="PF04782">
    <property type="entry name" value="DUF632"/>
    <property type="match status" value="1"/>
</dbReference>
<evidence type="ECO:0000313" key="5">
    <source>
        <dbReference type="Proteomes" id="UP000250235"/>
    </source>
</evidence>